<evidence type="ECO:0000256" key="1">
    <source>
        <dbReference type="ARBA" id="ARBA00004651"/>
    </source>
</evidence>
<keyword evidence="5 7" id="KW-1133">Transmembrane helix</keyword>
<sequence>MPANHFNTHCPDWAEALLNGFSQIFLQRHPLCGLLCLLAILLTAPVLFAGALLGAVAGLLTAQRRNYAKADRQSGLFSYNGVLLGLLLSLYFPWSPMLPPLILAAGGLSAMVTQQWLKHVYRSRSSIPAYTSPFVALSWILLLFAEPSAPVAHIEMNTLNLLAAELRGLGQVMFLGHPLAGALIAVGLLIADRRAFCWAMLASAIGLGSSLLHHETSTALSGLGSYNAVLAALAFSAQRQQPWLPLLGIVLALLVTPLFAAVGLATLTAPFILACWLIRAGIQMLGKAVVERAPCAHGENQPRLR</sequence>
<feature type="transmembrane region" description="Helical" evidence="7">
    <location>
        <begin position="244"/>
        <end position="265"/>
    </location>
</feature>
<dbReference type="Pfam" id="PF03253">
    <property type="entry name" value="UT"/>
    <property type="match status" value="1"/>
</dbReference>
<feature type="transmembrane region" description="Helical" evidence="7">
    <location>
        <begin position="37"/>
        <end position="62"/>
    </location>
</feature>
<proteinExistence type="inferred from homology"/>
<comment type="caution">
    <text evidence="8">The sequence shown here is derived from an EMBL/GenBank/DDBJ whole genome shotgun (WGS) entry which is preliminary data.</text>
</comment>
<feature type="transmembrane region" description="Helical" evidence="7">
    <location>
        <begin position="169"/>
        <end position="190"/>
    </location>
</feature>
<dbReference type="EMBL" id="MOBX01000014">
    <property type="protein sequence ID" value="RON79939.1"/>
    <property type="molecule type" value="Genomic_DNA"/>
</dbReference>
<feature type="transmembrane region" description="Helical" evidence="7">
    <location>
        <begin position="129"/>
        <end position="149"/>
    </location>
</feature>
<name>A0A423MAS6_PSEFL</name>
<reference evidence="8 9" key="1">
    <citation type="submission" date="2016-10" db="EMBL/GenBank/DDBJ databases">
        <title>Comparative genome analysis of multiple Pseudomonas spp. focuses on biocontrol and plant growth promoting traits.</title>
        <authorList>
            <person name="Tao X.-Y."/>
            <person name="Taylor C.G."/>
        </authorList>
    </citation>
    <scope>NUCLEOTIDE SEQUENCE [LARGE SCALE GENOMIC DNA]</scope>
    <source>
        <strain evidence="8 9">28B5</strain>
    </source>
</reference>
<evidence type="ECO:0000256" key="4">
    <source>
        <dbReference type="ARBA" id="ARBA00022692"/>
    </source>
</evidence>
<evidence type="ECO:0000256" key="5">
    <source>
        <dbReference type="ARBA" id="ARBA00022989"/>
    </source>
</evidence>
<dbReference type="RefSeq" id="WP_123452781.1">
    <property type="nucleotide sequence ID" value="NZ_MOBX01000014.1"/>
</dbReference>
<dbReference type="OrthoDB" id="7029558at2"/>
<dbReference type="InterPro" id="IPR004937">
    <property type="entry name" value="Urea_transporter"/>
</dbReference>
<dbReference type="InterPro" id="IPR029020">
    <property type="entry name" value="Ammonium/urea_transptr"/>
</dbReference>
<feature type="transmembrane region" description="Helical" evidence="7">
    <location>
        <begin position="74"/>
        <end position="92"/>
    </location>
</feature>
<evidence type="ECO:0000256" key="2">
    <source>
        <dbReference type="ARBA" id="ARBA00005914"/>
    </source>
</evidence>
<feature type="transmembrane region" description="Helical" evidence="7">
    <location>
        <begin position="98"/>
        <end position="117"/>
    </location>
</feature>
<dbReference type="Gene3D" id="1.10.3430.10">
    <property type="entry name" value="Ammonium transporter AmtB like domains"/>
    <property type="match status" value="1"/>
</dbReference>
<comment type="subcellular location">
    <subcellularLocation>
        <location evidence="1">Cell membrane</location>
        <topology evidence="1">Multi-pass membrane protein</topology>
    </subcellularLocation>
</comment>
<organism evidence="8 9">
    <name type="scientific">Pseudomonas fluorescens</name>
    <dbReference type="NCBI Taxonomy" id="294"/>
    <lineage>
        <taxon>Bacteria</taxon>
        <taxon>Pseudomonadati</taxon>
        <taxon>Pseudomonadota</taxon>
        <taxon>Gammaproteobacteria</taxon>
        <taxon>Pseudomonadales</taxon>
        <taxon>Pseudomonadaceae</taxon>
        <taxon>Pseudomonas</taxon>
    </lineage>
</organism>
<accession>A0A423MAS6</accession>
<dbReference type="Proteomes" id="UP000285378">
    <property type="component" value="Unassembled WGS sequence"/>
</dbReference>
<comment type="similarity">
    <text evidence="2">Belongs to the urea transporter family.</text>
</comment>
<evidence type="ECO:0000256" key="6">
    <source>
        <dbReference type="ARBA" id="ARBA00023136"/>
    </source>
</evidence>
<dbReference type="PANTHER" id="PTHR10464:SF4">
    <property type="entry name" value="UREA TRANSPORTER"/>
    <property type="match status" value="1"/>
</dbReference>
<evidence type="ECO:0000313" key="8">
    <source>
        <dbReference type="EMBL" id="RON79939.1"/>
    </source>
</evidence>
<evidence type="ECO:0000256" key="3">
    <source>
        <dbReference type="ARBA" id="ARBA00022475"/>
    </source>
</evidence>
<dbReference type="AlphaFoldDB" id="A0A423MAS6"/>
<keyword evidence="3" id="KW-1003">Cell membrane</keyword>
<dbReference type="GO" id="GO:0005886">
    <property type="term" value="C:plasma membrane"/>
    <property type="evidence" value="ECO:0007669"/>
    <property type="project" value="UniProtKB-SubCell"/>
</dbReference>
<dbReference type="PANTHER" id="PTHR10464">
    <property type="entry name" value="UREA TRANSPORTER"/>
    <property type="match status" value="1"/>
</dbReference>
<dbReference type="GO" id="GO:0015204">
    <property type="term" value="F:urea transmembrane transporter activity"/>
    <property type="evidence" value="ECO:0007669"/>
    <property type="project" value="InterPro"/>
</dbReference>
<keyword evidence="4 7" id="KW-0812">Transmembrane</keyword>
<evidence type="ECO:0000313" key="9">
    <source>
        <dbReference type="Proteomes" id="UP000285378"/>
    </source>
</evidence>
<evidence type="ECO:0000256" key="7">
    <source>
        <dbReference type="SAM" id="Phobius"/>
    </source>
</evidence>
<protein>
    <submittedName>
        <fullName evidence="8">Urea transporter</fullName>
    </submittedName>
</protein>
<gene>
    <name evidence="8" type="ORF">BK670_20810</name>
</gene>
<keyword evidence="6 7" id="KW-0472">Membrane</keyword>